<protein>
    <submittedName>
        <fullName evidence="5">DUF4349 domain-containing protein</fullName>
    </submittedName>
</protein>
<dbReference type="Proteomes" id="UP001149140">
    <property type="component" value="Unassembled WGS sequence"/>
</dbReference>
<evidence type="ECO:0000256" key="2">
    <source>
        <dbReference type="SAM" id="MobiDB-lite"/>
    </source>
</evidence>
<keyword evidence="3" id="KW-0472">Membrane</keyword>
<sequence>MPDLEMLLRDVRPVPDPVWAEKLDAKVAARFPGPVPPWKKKLQALRDHFAAFALASATAATLLLIVVVIAKNIDTSGSDDSGASATSMKAPPSADSASSGSSAASPKKSATDERSAAATLPRSAAGGSSGAAGGGRAVLSNASLTITTRPGEVETTTDRAIRITDTLGGYVQTSSTSVHGSTASASLTLKLPADKLDSGIAQLSKLGHVSARSQQAEDVTDQRDSLEAAVRDARADRDGLRSRLAKAATDKERSRLRALLDRATRRVTARERAVAQLNQAVSYASVDLSIEGTRKATVAPVPGGRWTPGDAVKDAGRVLEVIAGVLVIGLAILLPLGVLAGLAAYANRSLTRRRRERALEAS</sequence>
<evidence type="ECO:0000256" key="3">
    <source>
        <dbReference type="SAM" id="Phobius"/>
    </source>
</evidence>
<evidence type="ECO:0000313" key="6">
    <source>
        <dbReference type="Proteomes" id="UP001149140"/>
    </source>
</evidence>
<keyword evidence="6" id="KW-1185">Reference proteome</keyword>
<dbReference type="AlphaFoldDB" id="A0A9X3MXZ1"/>
<accession>A0A9X3MXZ1</accession>
<name>A0A9X3MXZ1_9ACTN</name>
<reference evidence="5" key="1">
    <citation type="submission" date="2022-10" db="EMBL/GenBank/DDBJ databases">
        <title>The WGS of Solirubrobacter ginsenosidimutans DSM 21036.</title>
        <authorList>
            <person name="Jiang Z."/>
        </authorList>
    </citation>
    <scope>NUCLEOTIDE SEQUENCE</scope>
    <source>
        <strain evidence="5">DSM 21036</strain>
    </source>
</reference>
<feature type="transmembrane region" description="Helical" evidence="3">
    <location>
        <begin position="321"/>
        <end position="345"/>
    </location>
</feature>
<feature type="region of interest" description="Disordered" evidence="2">
    <location>
        <begin position="77"/>
        <end position="134"/>
    </location>
</feature>
<gene>
    <name evidence="5" type="ORF">OM076_23160</name>
</gene>
<proteinExistence type="predicted"/>
<feature type="compositionally biased region" description="Low complexity" evidence="2">
    <location>
        <begin position="77"/>
        <end position="108"/>
    </location>
</feature>
<evidence type="ECO:0000256" key="1">
    <source>
        <dbReference type="SAM" id="Coils"/>
    </source>
</evidence>
<keyword evidence="3" id="KW-0812">Transmembrane</keyword>
<evidence type="ECO:0000313" key="5">
    <source>
        <dbReference type="EMBL" id="MDA0163192.1"/>
    </source>
</evidence>
<dbReference type="Pfam" id="PF14257">
    <property type="entry name" value="DUF4349"/>
    <property type="match status" value="1"/>
</dbReference>
<dbReference type="InterPro" id="IPR025645">
    <property type="entry name" value="DUF4349"/>
</dbReference>
<feature type="transmembrane region" description="Helical" evidence="3">
    <location>
        <begin position="49"/>
        <end position="70"/>
    </location>
</feature>
<feature type="coiled-coil region" evidence="1">
    <location>
        <begin position="216"/>
        <end position="280"/>
    </location>
</feature>
<evidence type="ECO:0000259" key="4">
    <source>
        <dbReference type="Pfam" id="PF14257"/>
    </source>
</evidence>
<keyword evidence="1" id="KW-0175">Coiled coil</keyword>
<keyword evidence="3" id="KW-1133">Transmembrane helix</keyword>
<dbReference type="EMBL" id="JAPDOD010000023">
    <property type="protein sequence ID" value="MDA0163192.1"/>
    <property type="molecule type" value="Genomic_DNA"/>
</dbReference>
<feature type="domain" description="DUF4349" evidence="4">
    <location>
        <begin position="136"/>
        <end position="344"/>
    </location>
</feature>
<comment type="caution">
    <text evidence="5">The sequence shown here is derived from an EMBL/GenBank/DDBJ whole genome shotgun (WGS) entry which is preliminary data.</text>
</comment>
<organism evidence="5 6">
    <name type="scientific">Solirubrobacter ginsenosidimutans</name>
    <dbReference type="NCBI Taxonomy" id="490573"/>
    <lineage>
        <taxon>Bacteria</taxon>
        <taxon>Bacillati</taxon>
        <taxon>Actinomycetota</taxon>
        <taxon>Thermoleophilia</taxon>
        <taxon>Solirubrobacterales</taxon>
        <taxon>Solirubrobacteraceae</taxon>
        <taxon>Solirubrobacter</taxon>
    </lineage>
</organism>
<dbReference type="RefSeq" id="WP_270042433.1">
    <property type="nucleotide sequence ID" value="NZ_JAPDOD010000023.1"/>
</dbReference>